<name>A0A8J6HSN5_TENMO</name>
<proteinExistence type="predicted"/>
<dbReference type="AlphaFoldDB" id="A0A8J6HSN5"/>
<protein>
    <submittedName>
        <fullName evidence="1">Uncharacterized protein</fullName>
    </submittedName>
</protein>
<evidence type="ECO:0000313" key="1">
    <source>
        <dbReference type="EMBL" id="KAH0820020.1"/>
    </source>
</evidence>
<organism evidence="1 2">
    <name type="scientific">Tenebrio molitor</name>
    <name type="common">Yellow mealworm beetle</name>
    <dbReference type="NCBI Taxonomy" id="7067"/>
    <lineage>
        <taxon>Eukaryota</taxon>
        <taxon>Metazoa</taxon>
        <taxon>Ecdysozoa</taxon>
        <taxon>Arthropoda</taxon>
        <taxon>Hexapoda</taxon>
        <taxon>Insecta</taxon>
        <taxon>Pterygota</taxon>
        <taxon>Neoptera</taxon>
        <taxon>Endopterygota</taxon>
        <taxon>Coleoptera</taxon>
        <taxon>Polyphaga</taxon>
        <taxon>Cucujiformia</taxon>
        <taxon>Tenebrionidae</taxon>
        <taxon>Tenebrio</taxon>
    </lineage>
</organism>
<reference evidence="1" key="2">
    <citation type="submission" date="2021-08" db="EMBL/GenBank/DDBJ databases">
        <authorList>
            <person name="Eriksson T."/>
        </authorList>
    </citation>
    <scope>NUCLEOTIDE SEQUENCE</scope>
    <source>
        <strain evidence="1">Stoneville</strain>
        <tissue evidence="1">Whole head</tissue>
    </source>
</reference>
<sequence length="115" mass="12721">MDRDRLPGKITVNGVYLSRGRGERTKMSRGAQRGSQKITIRFVRQVSPGQRALLTIGIGWAAAAGREAALLRSPGEIVVEQKSCKVQYVIRGSLKAILKIEWTITGNRSIKWLTS</sequence>
<comment type="caution">
    <text evidence="1">The sequence shown here is derived from an EMBL/GenBank/DDBJ whole genome shotgun (WGS) entry which is preliminary data.</text>
</comment>
<gene>
    <name evidence="1" type="ORF">GEV33_002771</name>
</gene>
<dbReference type="EMBL" id="JABDTM020013025">
    <property type="protein sequence ID" value="KAH0820020.1"/>
    <property type="molecule type" value="Genomic_DNA"/>
</dbReference>
<dbReference type="Proteomes" id="UP000719412">
    <property type="component" value="Unassembled WGS sequence"/>
</dbReference>
<reference evidence="1" key="1">
    <citation type="journal article" date="2020" name="J Insects Food Feed">
        <title>The yellow mealworm (Tenebrio molitor) genome: a resource for the emerging insects as food and feed industry.</title>
        <authorList>
            <person name="Eriksson T."/>
            <person name="Andere A."/>
            <person name="Kelstrup H."/>
            <person name="Emery V."/>
            <person name="Picard C."/>
        </authorList>
    </citation>
    <scope>NUCLEOTIDE SEQUENCE</scope>
    <source>
        <strain evidence="1">Stoneville</strain>
        <tissue evidence="1">Whole head</tissue>
    </source>
</reference>
<keyword evidence="2" id="KW-1185">Reference proteome</keyword>
<accession>A0A8J6HSN5</accession>
<evidence type="ECO:0000313" key="2">
    <source>
        <dbReference type="Proteomes" id="UP000719412"/>
    </source>
</evidence>